<keyword evidence="1 3" id="KW-0238">DNA-binding</keyword>
<dbReference type="Pfam" id="PF04014">
    <property type="entry name" value="MazE_antitoxin"/>
    <property type="match status" value="1"/>
</dbReference>
<dbReference type="EMBL" id="JAKKUT010000008">
    <property type="protein sequence ID" value="MDG2992372.1"/>
    <property type="molecule type" value="Genomic_DNA"/>
</dbReference>
<protein>
    <submittedName>
        <fullName evidence="3">AbrB/MazE/SpoVT family DNA-binding domain-containing protein</fullName>
    </submittedName>
</protein>
<dbReference type="SMART" id="SM00966">
    <property type="entry name" value="SpoVT_AbrB"/>
    <property type="match status" value="1"/>
</dbReference>
<gene>
    <name evidence="3" type="ORF">L3556_15740</name>
</gene>
<dbReference type="NCBIfam" id="TIGR01439">
    <property type="entry name" value="lp_hng_hel_AbrB"/>
    <property type="match status" value="1"/>
</dbReference>
<keyword evidence="4" id="KW-1185">Reference proteome</keyword>
<dbReference type="InterPro" id="IPR037914">
    <property type="entry name" value="SpoVT-AbrB_sf"/>
</dbReference>
<evidence type="ECO:0000313" key="4">
    <source>
        <dbReference type="Proteomes" id="UP001154265"/>
    </source>
</evidence>
<accession>A0ABT6F3G1</accession>
<dbReference type="Gene3D" id="2.10.260.10">
    <property type="match status" value="1"/>
</dbReference>
<evidence type="ECO:0000259" key="2">
    <source>
        <dbReference type="PROSITE" id="PS51740"/>
    </source>
</evidence>
<dbReference type="GO" id="GO:0003677">
    <property type="term" value="F:DNA binding"/>
    <property type="evidence" value="ECO:0007669"/>
    <property type="project" value="UniProtKB-KW"/>
</dbReference>
<dbReference type="PROSITE" id="PS51740">
    <property type="entry name" value="SPOVT_ABRB"/>
    <property type="match status" value="1"/>
</dbReference>
<sequence length="85" mass="9455">MTTVTVSDKGQVVIPISIRKKLGIKPGCKLTFTLDGDVIRAEVQRPKLQTSIEEGFGMLTCSPGKTRRLRDFDIAQAMQSEDDWT</sequence>
<name>A0ABT6F3G1_9SYNE</name>
<evidence type="ECO:0000313" key="3">
    <source>
        <dbReference type="EMBL" id="MDG2992372.1"/>
    </source>
</evidence>
<evidence type="ECO:0000256" key="1">
    <source>
        <dbReference type="PROSITE-ProRule" id="PRU01076"/>
    </source>
</evidence>
<reference evidence="3" key="1">
    <citation type="journal article" date="2022" name="Genome Biol. Evol.">
        <title>A New Gene Family Diagnostic for Intracellular Biomineralization of Amorphous Ca Carbonates by Cyanobacteria.</title>
        <authorList>
            <person name="Benzerara K."/>
            <person name="Duprat E."/>
            <person name="Bitard-Feildel T."/>
            <person name="Caumes G."/>
            <person name="Cassier-Chauvat C."/>
            <person name="Chauvat F."/>
            <person name="Dezi M."/>
            <person name="Diop S.I."/>
            <person name="Gaschignard G."/>
            <person name="Gorgen S."/>
            <person name="Gugger M."/>
            <person name="Lopez-Garcia P."/>
            <person name="Millet M."/>
            <person name="Skouri-Panet F."/>
            <person name="Moreira D."/>
            <person name="Callebaut I."/>
        </authorList>
    </citation>
    <scope>NUCLEOTIDE SEQUENCE</scope>
    <source>
        <strain evidence="3">G9</strain>
    </source>
</reference>
<dbReference type="Proteomes" id="UP001154265">
    <property type="component" value="Unassembled WGS sequence"/>
</dbReference>
<dbReference type="SUPFAM" id="SSF89447">
    <property type="entry name" value="AbrB/MazE/MraZ-like"/>
    <property type="match status" value="1"/>
</dbReference>
<organism evidence="3 4">
    <name type="scientific">Candidatus Synechococcus calcipolaris G9</name>
    <dbReference type="NCBI Taxonomy" id="1497997"/>
    <lineage>
        <taxon>Bacteria</taxon>
        <taxon>Bacillati</taxon>
        <taxon>Cyanobacteriota</taxon>
        <taxon>Cyanophyceae</taxon>
        <taxon>Synechococcales</taxon>
        <taxon>Synechococcaceae</taxon>
        <taxon>Synechococcus</taxon>
    </lineage>
</organism>
<proteinExistence type="predicted"/>
<dbReference type="InterPro" id="IPR007159">
    <property type="entry name" value="SpoVT-AbrB_dom"/>
</dbReference>
<reference evidence="3" key="2">
    <citation type="submission" date="2022-01" db="EMBL/GenBank/DDBJ databases">
        <authorList>
            <person name="Zivanovic Y."/>
            <person name="Moreira D."/>
            <person name="Lopez-Garcia P."/>
        </authorList>
    </citation>
    <scope>NUCLEOTIDE SEQUENCE</scope>
    <source>
        <strain evidence="3">G9</strain>
    </source>
</reference>
<comment type="caution">
    <text evidence="3">The sequence shown here is derived from an EMBL/GenBank/DDBJ whole genome shotgun (WGS) entry which is preliminary data.</text>
</comment>
<feature type="domain" description="SpoVT-AbrB" evidence="2">
    <location>
        <begin position="1"/>
        <end position="46"/>
    </location>
</feature>
<dbReference type="RefSeq" id="WP_277868286.1">
    <property type="nucleotide sequence ID" value="NZ_JAKKUT010000008.1"/>
</dbReference>